<organism evidence="3 4">
    <name type="scientific">Acanthopleuribacter pedis</name>
    <dbReference type="NCBI Taxonomy" id="442870"/>
    <lineage>
        <taxon>Bacteria</taxon>
        <taxon>Pseudomonadati</taxon>
        <taxon>Acidobacteriota</taxon>
        <taxon>Holophagae</taxon>
        <taxon>Acanthopleuribacterales</taxon>
        <taxon>Acanthopleuribacteraceae</taxon>
        <taxon>Acanthopleuribacter</taxon>
    </lineage>
</organism>
<reference evidence="3" key="1">
    <citation type="submission" date="2021-03" db="EMBL/GenBank/DDBJ databases">
        <authorList>
            <person name="Wang G."/>
        </authorList>
    </citation>
    <scope>NUCLEOTIDE SEQUENCE</scope>
    <source>
        <strain evidence="3">KCTC 12899</strain>
    </source>
</reference>
<keyword evidence="1" id="KW-0479">Metal-binding</keyword>
<comment type="caution">
    <text evidence="3">The sequence shown here is derived from an EMBL/GenBank/DDBJ whole genome shotgun (WGS) entry which is preliminary data.</text>
</comment>
<dbReference type="AlphaFoldDB" id="A0A8J7QFF5"/>
<dbReference type="Proteomes" id="UP000664417">
    <property type="component" value="Unassembled WGS sequence"/>
</dbReference>
<keyword evidence="4" id="KW-1185">Reference proteome</keyword>
<protein>
    <submittedName>
        <fullName evidence="3">Phytanoyl-CoA dioxygenase family protein</fullName>
    </submittedName>
</protein>
<dbReference type="Gene3D" id="2.60.120.620">
    <property type="entry name" value="q2cbj1_9rhob like domain"/>
    <property type="match status" value="1"/>
</dbReference>
<dbReference type="RefSeq" id="WP_207863076.1">
    <property type="nucleotide sequence ID" value="NZ_JAFREP010000050.1"/>
</dbReference>
<keyword evidence="3" id="KW-0223">Dioxygenase</keyword>
<keyword evidence="2" id="KW-0408">Iron</keyword>
<evidence type="ECO:0000256" key="1">
    <source>
        <dbReference type="ARBA" id="ARBA00022723"/>
    </source>
</evidence>
<gene>
    <name evidence="3" type="ORF">J3U88_31865</name>
</gene>
<dbReference type="InterPro" id="IPR008775">
    <property type="entry name" value="Phytyl_CoA_dOase-like"/>
</dbReference>
<name>A0A8J7QFF5_9BACT</name>
<dbReference type="EMBL" id="JAFREP010000050">
    <property type="protein sequence ID" value="MBO1323104.1"/>
    <property type="molecule type" value="Genomic_DNA"/>
</dbReference>
<accession>A0A8J7QFF5</accession>
<sequence>MLTQAQRETYQNQGYLVLPDFLTPALCARLRAAAAAQVAAFEPGDHVSVFSTQADKQDRDQYFLDSATRIHFFFEEEAFDAAGRPTVPKNQAINKIGHALHYLDPDFKTLSDDPRLFEIAAALAYREPKLLQSMYIFKQPGIGGEVTCHQDSTFLYTEPHSVMGFWFALEDATLENGCLWALPGHHRGPLKSRYIRKPEGGTGFITYDDTPWPQEGLVPLPVSEGTLVLLHGSLPHLSYANRSPKSRHAYAVHMIDGACRYPAENWLQPE</sequence>
<proteinExistence type="predicted"/>
<evidence type="ECO:0000313" key="3">
    <source>
        <dbReference type="EMBL" id="MBO1323104.1"/>
    </source>
</evidence>
<evidence type="ECO:0000256" key="2">
    <source>
        <dbReference type="ARBA" id="ARBA00023004"/>
    </source>
</evidence>
<dbReference type="Pfam" id="PF05721">
    <property type="entry name" value="PhyH"/>
    <property type="match status" value="1"/>
</dbReference>
<dbReference type="GO" id="GO:0016706">
    <property type="term" value="F:2-oxoglutarate-dependent dioxygenase activity"/>
    <property type="evidence" value="ECO:0007669"/>
    <property type="project" value="UniProtKB-ARBA"/>
</dbReference>
<keyword evidence="3" id="KW-0560">Oxidoreductase</keyword>
<dbReference type="PANTHER" id="PTHR20883">
    <property type="entry name" value="PHYTANOYL-COA DIOXYGENASE DOMAIN CONTAINING 1"/>
    <property type="match status" value="1"/>
</dbReference>
<evidence type="ECO:0000313" key="4">
    <source>
        <dbReference type="Proteomes" id="UP000664417"/>
    </source>
</evidence>
<dbReference type="GO" id="GO:0005506">
    <property type="term" value="F:iron ion binding"/>
    <property type="evidence" value="ECO:0007669"/>
    <property type="project" value="UniProtKB-ARBA"/>
</dbReference>
<dbReference type="PANTHER" id="PTHR20883:SF15">
    <property type="entry name" value="PHYTANOYL-COA DIOXYGENASE DOMAIN-CONTAINING PROTEIN 1"/>
    <property type="match status" value="1"/>
</dbReference>
<dbReference type="SUPFAM" id="SSF51197">
    <property type="entry name" value="Clavaminate synthase-like"/>
    <property type="match status" value="1"/>
</dbReference>